<evidence type="ECO:0000256" key="10">
    <source>
        <dbReference type="PROSITE-ProRule" id="PRU01024"/>
    </source>
</evidence>
<feature type="binding site" evidence="9 10">
    <location>
        <position position="395"/>
    </location>
    <ligand>
        <name>S-adenosyl-L-methionine</name>
        <dbReference type="ChEBI" id="CHEBI:59789"/>
    </ligand>
</feature>
<dbReference type="Pfam" id="PF01938">
    <property type="entry name" value="TRAM"/>
    <property type="match status" value="1"/>
</dbReference>
<dbReference type="SUPFAM" id="SSF50249">
    <property type="entry name" value="Nucleic acid-binding proteins"/>
    <property type="match status" value="1"/>
</dbReference>
<name>A0A2S7XNK6_9GAMM</name>
<feature type="binding site" evidence="9">
    <location>
        <position position="110"/>
    </location>
    <ligand>
        <name>[4Fe-4S] cluster</name>
        <dbReference type="ChEBI" id="CHEBI:49883"/>
    </ligand>
</feature>
<dbReference type="Gene3D" id="3.40.50.150">
    <property type="entry name" value="Vaccinia Virus protein VP39"/>
    <property type="match status" value="1"/>
</dbReference>
<comment type="similarity">
    <text evidence="9">Belongs to the class I-like SAM-binding methyltransferase superfamily. RNA M5U methyltransferase family. RlmD subfamily.</text>
</comment>
<evidence type="ECO:0000256" key="8">
    <source>
        <dbReference type="ARBA" id="ARBA00023014"/>
    </source>
</evidence>
<dbReference type="InterPro" id="IPR012340">
    <property type="entry name" value="NA-bd_OB-fold"/>
</dbReference>
<keyword evidence="4 9" id="KW-0808">Transferase</keyword>
<keyword evidence="1 9" id="KW-0004">4Fe-4S</keyword>
<dbReference type="InterPro" id="IPR001566">
    <property type="entry name" value="23S_rRNA_MeTrfase_RlmD"/>
</dbReference>
<dbReference type="PROSITE" id="PS50926">
    <property type="entry name" value="TRAM"/>
    <property type="match status" value="1"/>
</dbReference>
<accession>A0A2S7XNK6</accession>
<feature type="active site" description="Nucleophile" evidence="9 10">
    <location>
        <position position="421"/>
    </location>
</feature>
<keyword evidence="3 9" id="KW-0489">Methyltransferase</keyword>
<keyword evidence="6 9" id="KW-0479">Metal-binding</keyword>
<proteinExistence type="inferred from homology"/>
<evidence type="ECO:0000256" key="2">
    <source>
        <dbReference type="ARBA" id="ARBA00022552"/>
    </source>
</evidence>
<keyword evidence="14" id="KW-1185">Reference proteome</keyword>
<keyword evidence="8 9" id="KW-0411">Iron-sulfur</keyword>
<dbReference type="GO" id="GO:0070041">
    <property type="term" value="F:rRNA (uridine-C5-)-methyltransferase activity"/>
    <property type="evidence" value="ECO:0007669"/>
    <property type="project" value="UniProtKB-UniRule"/>
</dbReference>
<evidence type="ECO:0000259" key="12">
    <source>
        <dbReference type="PROSITE" id="PS50926"/>
    </source>
</evidence>
<dbReference type="Pfam" id="PF05958">
    <property type="entry name" value="tRNA_U5-meth_tr"/>
    <property type="match status" value="1"/>
</dbReference>
<dbReference type="GO" id="GO:0005506">
    <property type="term" value="F:iron ion binding"/>
    <property type="evidence" value="ECO:0007669"/>
    <property type="project" value="UniProtKB-UniRule"/>
</dbReference>
<feature type="domain" description="TRAM" evidence="12">
    <location>
        <begin position="30"/>
        <end position="88"/>
    </location>
</feature>
<feature type="binding site" evidence="9">
    <location>
        <position position="101"/>
    </location>
    <ligand>
        <name>[4Fe-4S] cluster</name>
        <dbReference type="ChEBI" id="CHEBI:49883"/>
    </ligand>
</feature>
<evidence type="ECO:0000313" key="14">
    <source>
        <dbReference type="Proteomes" id="UP000239936"/>
    </source>
</evidence>
<dbReference type="PROSITE" id="PS51687">
    <property type="entry name" value="SAM_MT_RNA_M5U"/>
    <property type="match status" value="1"/>
</dbReference>
<feature type="binding site" evidence="9">
    <location>
        <position position="189"/>
    </location>
    <ligand>
        <name>[4Fe-4S] cluster</name>
        <dbReference type="ChEBI" id="CHEBI:49883"/>
    </ligand>
</feature>
<evidence type="ECO:0000256" key="1">
    <source>
        <dbReference type="ARBA" id="ARBA00022485"/>
    </source>
</evidence>
<dbReference type="GO" id="GO:0070475">
    <property type="term" value="P:rRNA base methylation"/>
    <property type="evidence" value="ECO:0007669"/>
    <property type="project" value="TreeGrafter"/>
</dbReference>
<dbReference type="NCBIfam" id="TIGR00479">
    <property type="entry name" value="rumA"/>
    <property type="match status" value="1"/>
</dbReference>
<evidence type="ECO:0000256" key="5">
    <source>
        <dbReference type="ARBA" id="ARBA00022691"/>
    </source>
</evidence>
<dbReference type="InterPro" id="IPR030391">
    <property type="entry name" value="MeTrfase_TrmA_CS"/>
</dbReference>
<evidence type="ECO:0000313" key="13">
    <source>
        <dbReference type="EMBL" id="PQJ94961.1"/>
    </source>
</evidence>
<dbReference type="SUPFAM" id="SSF53335">
    <property type="entry name" value="S-adenosyl-L-methionine-dependent methyltransferases"/>
    <property type="match status" value="1"/>
</dbReference>
<dbReference type="InterPro" id="IPR002792">
    <property type="entry name" value="TRAM_dom"/>
</dbReference>
<feature type="binding site" evidence="9">
    <location>
        <position position="374"/>
    </location>
    <ligand>
        <name>S-adenosyl-L-methionine</name>
        <dbReference type="ChEBI" id="CHEBI:59789"/>
    </ligand>
</feature>
<dbReference type="OrthoDB" id="9804590at2"/>
<comment type="catalytic activity">
    <reaction evidence="9">
        <text>uridine(1939) in 23S rRNA + S-adenosyl-L-methionine = 5-methyluridine(1939) in 23S rRNA + S-adenosyl-L-homocysteine + H(+)</text>
        <dbReference type="Rhea" id="RHEA:42908"/>
        <dbReference type="Rhea" id="RHEA-COMP:10278"/>
        <dbReference type="Rhea" id="RHEA-COMP:10279"/>
        <dbReference type="ChEBI" id="CHEBI:15378"/>
        <dbReference type="ChEBI" id="CHEBI:57856"/>
        <dbReference type="ChEBI" id="CHEBI:59789"/>
        <dbReference type="ChEBI" id="CHEBI:65315"/>
        <dbReference type="ChEBI" id="CHEBI:74447"/>
        <dbReference type="EC" id="2.1.1.190"/>
    </reaction>
</comment>
<dbReference type="EMBL" id="PPGH01000038">
    <property type="protein sequence ID" value="PQJ94961.1"/>
    <property type="molecule type" value="Genomic_DNA"/>
</dbReference>
<dbReference type="InterPro" id="IPR030390">
    <property type="entry name" value="MeTrfase_TrmA_AS"/>
</dbReference>
<dbReference type="CDD" id="cd02440">
    <property type="entry name" value="AdoMet_MTases"/>
    <property type="match status" value="1"/>
</dbReference>
<comment type="function">
    <text evidence="9">Catalyzes the formation of 5-methyl-uridine at position 1939 (m5U1939) in 23S rRNA.</text>
</comment>
<dbReference type="AlphaFoldDB" id="A0A2S7XNK6"/>
<feature type="binding site" evidence="9">
    <location>
        <position position="331"/>
    </location>
    <ligand>
        <name>S-adenosyl-L-methionine</name>
        <dbReference type="ChEBI" id="CHEBI:59789"/>
    </ligand>
</feature>
<dbReference type="EC" id="2.1.1.190" evidence="9"/>
<dbReference type="GO" id="GO:0051539">
    <property type="term" value="F:4 iron, 4 sulfur cluster binding"/>
    <property type="evidence" value="ECO:0007669"/>
    <property type="project" value="UniProtKB-KW"/>
</dbReference>
<dbReference type="PROSITE" id="PS01231">
    <property type="entry name" value="TRMA_2"/>
    <property type="match status" value="1"/>
</dbReference>
<dbReference type="Gene3D" id="2.40.50.1070">
    <property type="match status" value="1"/>
</dbReference>
<keyword evidence="2 9" id="KW-0698">rRNA processing</keyword>
<keyword evidence="7 9" id="KW-0408">Iron</keyword>
<dbReference type="RefSeq" id="WP_105074926.1">
    <property type="nucleotide sequence ID" value="NZ_PPGH01000038.1"/>
</dbReference>
<dbReference type="PANTHER" id="PTHR11061">
    <property type="entry name" value="RNA M5U METHYLTRANSFERASE"/>
    <property type="match status" value="1"/>
</dbReference>
<dbReference type="PANTHER" id="PTHR11061:SF49">
    <property type="entry name" value="23S RRNA (URACIL(1939)-C(5))-METHYLTRANSFERASE RLMD"/>
    <property type="match status" value="1"/>
</dbReference>
<dbReference type="HAMAP" id="MF_01010">
    <property type="entry name" value="23SrRNA_methyltr_RlmD"/>
    <property type="match status" value="1"/>
</dbReference>
<feature type="active site" evidence="11">
    <location>
        <position position="421"/>
    </location>
</feature>
<evidence type="ECO:0000256" key="6">
    <source>
        <dbReference type="ARBA" id="ARBA00022723"/>
    </source>
</evidence>
<feature type="binding site" evidence="9 10">
    <location>
        <position position="347"/>
    </location>
    <ligand>
        <name>S-adenosyl-L-methionine</name>
        <dbReference type="ChEBI" id="CHEBI:59789"/>
    </ligand>
</feature>
<dbReference type="GO" id="GO:0003723">
    <property type="term" value="F:RNA binding"/>
    <property type="evidence" value="ECO:0007669"/>
    <property type="project" value="InterPro"/>
</dbReference>
<dbReference type="PROSITE" id="PS01230">
    <property type="entry name" value="TRMA_1"/>
    <property type="match status" value="1"/>
</dbReference>
<evidence type="ECO:0000256" key="7">
    <source>
        <dbReference type="ARBA" id="ARBA00023004"/>
    </source>
</evidence>
<dbReference type="Proteomes" id="UP000239936">
    <property type="component" value="Unassembled WGS sequence"/>
</dbReference>
<feature type="binding site" evidence="9">
    <location>
        <position position="107"/>
    </location>
    <ligand>
        <name>[4Fe-4S] cluster</name>
        <dbReference type="ChEBI" id="CHEBI:49883"/>
    </ligand>
</feature>
<feature type="binding site" evidence="9 10">
    <location>
        <position position="297"/>
    </location>
    <ligand>
        <name>S-adenosyl-L-methionine</name>
        <dbReference type="ChEBI" id="CHEBI:59789"/>
    </ligand>
</feature>
<dbReference type="InterPro" id="IPR010280">
    <property type="entry name" value="U5_MeTrfase_fam"/>
</dbReference>
<feature type="binding site" evidence="9 10">
    <location>
        <position position="326"/>
    </location>
    <ligand>
        <name>S-adenosyl-L-methionine</name>
        <dbReference type="ChEBI" id="CHEBI:59789"/>
    </ligand>
</feature>
<gene>
    <name evidence="9" type="primary">rlmD</name>
    <name evidence="13" type="ORF">CXB77_17770</name>
</gene>
<evidence type="ECO:0000256" key="9">
    <source>
        <dbReference type="HAMAP-Rule" id="MF_01010"/>
    </source>
</evidence>
<dbReference type="InterPro" id="IPR029063">
    <property type="entry name" value="SAM-dependent_MTases_sf"/>
</dbReference>
<keyword evidence="5 9" id="KW-0949">S-adenosyl-L-methionine</keyword>
<evidence type="ECO:0000256" key="11">
    <source>
        <dbReference type="PROSITE-ProRule" id="PRU10015"/>
    </source>
</evidence>
<evidence type="ECO:0000256" key="4">
    <source>
        <dbReference type="ARBA" id="ARBA00022679"/>
    </source>
</evidence>
<dbReference type="NCBIfam" id="NF009639">
    <property type="entry name" value="PRK13168.1"/>
    <property type="match status" value="1"/>
</dbReference>
<protein>
    <recommendedName>
        <fullName evidence="9">23S rRNA (uracil(1939)-C(5))-methyltransferase RlmD</fullName>
        <ecNumber evidence="9">2.1.1.190</ecNumber>
    </recommendedName>
    <alternativeName>
        <fullName evidence="9">23S rRNA(m5U1939)-methyltransferase</fullName>
    </alternativeName>
</protein>
<organism evidence="13 14">
    <name type="scientific">Chromatium okenii</name>
    <dbReference type="NCBI Taxonomy" id="61644"/>
    <lineage>
        <taxon>Bacteria</taxon>
        <taxon>Pseudomonadati</taxon>
        <taxon>Pseudomonadota</taxon>
        <taxon>Gammaproteobacteria</taxon>
        <taxon>Chromatiales</taxon>
        <taxon>Chromatiaceae</taxon>
        <taxon>Chromatium</taxon>
    </lineage>
</organism>
<sequence length="467" mass="51726">MSSRRPVRKDAGYPLPFAATDRRCYDQKTQATPIELVEAEIETLTHEGRGLTHIDGKTVFVDGALAGERVRFRYTRIQRRFDEATVIDVLRAAPDRVAPKCPHFGICGGCSLQHLDATAQIQVKQASLADVFSRIGKVAPARWLEPLVANHWGYRRKARLGVRHVLKKGRTLVGFRERNAGYLADLTRCEVLHPSVGERLLALGALIDGLSIREHLPQIEVAIGDGPTVLVLRIMQPLNAADIETLLAFAERENVHFYVQDGGVETIRPLPDQAVDLHYKLPQHALRLDFEPHDFTQVNLELNRLMVERALALLDVQPDESVLDLFCGLGNFTLPLAQQAQRVIGVEGDAGLVARAQTNAQRNGITNAQFYSANLDGDLDQQPWLREHFSVALLDPPRSGALAVLDALPRLGVERLLYVSCNPATLARDADHLVNQLGYELQAAGVMDMFPHTAHVESMALFARCGK</sequence>
<evidence type="ECO:0000256" key="3">
    <source>
        <dbReference type="ARBA" id="ARBA00022603"/>
    </source>
</evidence>
<reference evidence="13 14" key="1">
    <citation type="submission" date="2018-01" db="EMBL/GenBank/DDBJ databases">
        <title>The complete genome sequence of Chromatium okenii LaCa, a purple sulfur bacterium with a turbulent life.</title>
        <authorList>
            <person name="Luedin S.M."/>
            <person name="Liechti N."/>
            <person name="Storelli N."/>
            <person name="Danza F."/>
            <person name="Wittwer M."/>
            <person name="Pothier J.F."/>
            <person name="Tonolla M.A."/>
        </authorList>
    </citation>
    <scope>NUCLEOTIDE SEQUENCE [LARGE SCALE GENOMIC DNA]</scope>
    <source>
        <strain evidence="13 14">LaCa</strain>
    </source>
</reference>
<comment type="caution">
    <text evidence="13">The sequence shown here is derived from an EMBL/GenBank/DDBJ whole genome shotgun (WGS) entry which is preliminary data.</text>
</comment>
<dbReference type="Gene3D" id="2.40.50.140">
    <property type="entry name" value="Nucleic acid-binding proteins"/>
    <property type="match status" value="1"/>
</dbReference>